<dbReference type="Proteomes" id="UP000499080">
    <property type="component" value="Unassembled WGS sequence"/>
</dbReference>
<accession>A0A4Y2A599</accession>
<dbReference type="AlphaFoldDB" id="A0A4Y2A599"/>
<reference evidence="1 2" key="1">
    <citation type="journal article" date="2019" name="Sci. Rep.">
        <title>Orb-weaving spider Araneus ventricosus genome elucidates the spidroin gene catalogue.</title>
        <authorList>
            <person name="Kono N."/>
            <person name="Nakamura H."/>
            <person name="Ohtoshi R."/>
            <person name="Moran D.A.P."/>
            <person name="Shinohara A."/>
            <person name="Yoshida Y."/>
            <person name="Fujiwara M."/>
            <person name="Mori M."/>
            <person name="Tomita M."/>
            <person name="Arakawa K."/>
        </authorList>
    </citation>
    <scope>NUCLEOTIDE SEQUENCE [LARGE SCALE GENOMIC DNA]</scope>
</reference>
<sequence>MPNVFHRRILNTNSLGTLFSATKEVWISSSEKSSARPKFLWIRVGFRKKCDNFRLRCCQLVRVSFNIVITGGVTGRRYNYRWWYSRWNCRWYGSQELNLFLHQSSIIEHVACLDGSKVLDG</sequence>
<name>A0A4Y2A599_ARAVE</name>
<evidence type="ECO:0000313" key="2">
    <source>
        <dbReference type="Proteomes" id="UP000499080"/>
    </source>
</evidence>
<organism evidence="1 2">
    <name type="scientific">Araneus ventricosus</name>
    <name type="common">Orbweaver spider</name>
    <name type="synonym">Epeira ventricosa</name>
    <dbReference type="NCBI Taxonomy" id="182803"/>
    <lineage>
        <taxon>Eukaryota</taxon>
        <taxon>Metazoa</taxon>
        <taxon>Ecdysozoa</taxon>
        <taxon>Arthropoda</taxon>
        <taxon>Chelicerata</taxon>
        <taxon>Arachnida</taxon>
        <taxon>Araneae</taxon>
        <taxon>Araneomorphae</taxon>
        <taxon>Entelegynae</taxon>
        <taxon>Araneoidea</taxon>
        <taxon>Araneidae</taxon>
        <taxon>Araneus</taxon>
    </lineage>
</organism>
<protein>
    <submittedName>
        <fullName evidence="1">Uncharacterized protein</fullName>
    </submittedName>
</protein>
<keyword evidence="2" id="KW-1185">Reference proteome</keyword>
<comment type="caution">
    <text evidence="1">The sequence shown here is derived from an EMBL/GenBank/DDBJ whole genome shotgun (WGS) entry which is preliminary data.</text>
</comment>
<proteinExistence type="predicted"/>
<dbReference type="EMBL" id="BGPR01000006">
    <property type="protein sequence ID" value="GBL74727.1"/>
    <property type="molecule type" value="Genomic_DNA"/>
</dbReference>
<evidence type="ECO:0000313" key="1">
    <source>
        <dbReference type="EMBL" id="GBL74727.1"/>
    </source>
</evidence>
<gene>
    <name evidence="1" type="ORF">AVEN_243601_1</name>
</gene>